<evidence type="ECO:0000259" key="6">
    <source>
        <dbReference type="Pfam" id="PF06803"/>
    </source>
</evidence>
<dbReference type="AlphaFoldDB" id="A0AA35CPE7"/>
<dbReference type="Pfam" id="PF06803">
    <property type="entry name" value="DUF1232"/>
    <property type="match status" value="1"/>
</dbReference>
<evidence type="ECO:0000256" key="3">
    <source>
        <dbReference type="ARBA" id="ARBA00022989"/>
    </source>
</evidence>
<evidence type="ECO:0000256" key="2">
    <source>
        <dbReference type="ARBA" id="ARBA00022692"/>
    </source>
</evidence>
<comment type="subcellular location">
    <subcellularLocation>
        <location evidence="1">Endomembrane system</location>
        <topology evidence="1">Multi-pass membrane protein</topology>
    </subcellularLocation>
</comment>
<name>A0AA35CPE7_9FIRM</name>
<dbReference type="EMBL" id="AP025628">
    <property type="protein sequence ID" value="BDG62383.1"/>
    <property type="molecule type" value="Genomic_DNA"/>
</dbReference>
<reference evidence="7" key="1">
    <citation type="submission" date="2022-03" db="EMBL/GenBank/DDBJ databases">
        <title>Complete genome sequence of Caldinitratiruptor microaerophilus.</title>
        <authorList>
            <person name="Mukaiyama R."/>
            <person name="Nishiyama T."/>
            <person name="Ueda K."/>
        </authorList>
    </citation>
    <scope>NUCLEOTIDE SEQUENCE</scope>
    <source>
        <strain evidence="7">JCM 16183</strain>
    </source>
</reference>
<feature type="compositionally biased region" description="Basic and acidic residues" evidence="5">
    <location>
        <begin position="205"/>
        <end position="215"/>
    </location>
</feature>
<evidence type="ECO:0000313" key="8">
    <source>
        <dbReference type="Proteomes" id="UP001163687"/>
    </source>
</evidence>
<evidence type="ECO:0000256" key="4">
    <source>
        <dbReference type="ARBA" id="ARBA00023136"/>
    </source>
</evidence>
<feature type="compositionally biased region" description="Basic and acidic residues" evidence="5">
    <location>
        <begin position="188"/>
        <end position="198"/>
    </location>
</feature>
<accession>A0AA35CPE7</accession>
<dbReference type="InterPro" id="IPR010652">
    <property type="entry name" value="DUF1232"/>
</dbReference>
<keyword evidence="4" id="KW-0472">Membrane</keyword>
<organism evidence="7 8">
    <name type="scientific">Caldinitratiruptor microaerophilus</name>
    <dbReference type="NCBI Taxonomy" id="671077"/>
    <lineage>
        <taxon>Bacteria</taxon>
        <taxon>Bacillati</taxon>
        <taxon>Bacillota</taxon>
        <taxon>Clostridia</taxon>
        <taxon>Eubacteriales</taxon>
        <taxon>Symbiobacteriaceae</taxon>
        <taxon>Caldinitratiruptor</taxon>
    </lineage>
</organism>
<protein>
    <recommendedName>
        <fullName evidence="6">DUF1232 domain-containing protein</fullName>
    </recommendedName>
</protein>
<evidence type="ECO:0000256" key="1">
    <source>
        <dbReference type="ARBA" id="ARBA00004127"/>
    </source>
</evidence>
<dbReference type="Proteomes" id="UP001163687">
    <property type="component" value="Chromosome"/>
</dbReference>
<keyword evidence="8" id="KW-1185">Reference proteome</keyword>
<evidence type="ECO:0000313" key="7">
    <source>
        <dbReference type="EMBL" id="BDG62383.1"/>
    </source>
</evidence>
<keyword evidence="3" id="KW-1133">Transmembrane helix</keyword>
<feature type="domain" description="DUF1232" evidence="6">
    <location>
        <begin position="50"/>
        <end position="84"/>
    </location>
</feature>
<dbReference type="RefSeq" id="WP_264842970.1">
    <property type="nucleotide sequence ID" value="NZ_AP025628.1"/>
</dbReference>
<feature type="region of interest" description="Disordered" evidence="5">
    <location>
        <begin position="174"/>
        <end position="215"/>
    </location>
</feature>
<dbReference type="KEGG" id="cmic:caldi_34730"/>
<feature type="compositionally biased region" description="Low complexity" evidence="5">
    <location>
        <begin position="174"/>
        <end position="186"/>
    </location>
</feature>
<gene>
    <name evidence="7" type="ORF">caldi_34730</name>
</gene>
<dbReference type="GO" id="GO:0012505">
    <property type="term" value="C:endomembrane system"/>
    <property type="evidence" value="ECO:0007669"/>
    <property type="project" value="UniProtKB-SubCell"/>
</dbReference>
<proteinExistence type="predicted"/>
<keyword evidence="2" id="KW-0812">Transmembrane</keyword>
<evidence type="ECO:0000256" key="5">
    <source>
        <dbReference type="SAM" id="MobiDB-lite"/>
    </source>
</evidence>
<sequence>MLVTRFGEEGREVRTGADLAGMKQVLTRLPAYGRLAWALWRDRRLAAGDRAVLLLAVAYSVSPVDLIPGFLPVAGQVDDLLVLLSGIRRALRHLPPAARNEHLRTVGVTLDDLDADHRRVQAAIAALAGRTARLGGRLALAGLRLGRRAALFGLRTGGRIARAGLRAVARAVPRGAAGGWRPRSSAHSPEHGGEDRVGHVRPAHPHHDHDPPARP</sequence>